<dbReference type="PANTHER" id="PTHR21621:SF0">
    <property type="entry name" value="BETA-CITRYLGLUTAMATE SYNTHASE B-RELATED"/>
    <property type="match status" value="1"/>
</dbReference>
<accession>A0ABT5VAD7</accession>
<dbReference type="Pfam" id="PF08443">
    <property type="entry name" value="RimK"/>
    <property type="match status" value="1"/>
</dbReference>
<dbReference type="PANTHER" id="PTHR21621">
    <property type="entry name" value="RIBOSOMAL PROTEIN S6 MODIFICATION PROTEIN"/>
    <property type="match status" value="1"/>
</dbReference>
<evidence type="ECO:0000256" key="1">
    <source>
        <dbReference type="PROSITE-ProRule" id="PRU00409"/>
    </source>
</evidence>
<dbReference type="SUPFAM" id="SSF56059">
    <property type="entry name" value="Glutathione synthetase ATP-binding domain-like"/>
    <property type="match status" value="1"/>
</dbReference>
<dbReference type="Gene3D" id="3.30.470.20">
    <property type="entry name" value="ATP-grasp fold, B domain"/>
    <property type="match status" value="1"/>
</dbReference>
<protein>
    <recommendedName>
        <fullName evidence="2">ATP-grasp domain-containing protein</fullName>
    </recommendedName>
</protein>
<keyword evidence="1" id="KW-0547">Nucleotide-binding</keyword>
<proteinExistence type="predicted"/>
<dbReference type="PROSITE" id="PS50975">
    <property type="entry name" value="ATP_GRASP"/>
    <property type="match status" value="1"/>
</dbReference>
<evidence type="ECO:0000313" key="4">
    <source>
        <dbReference type="Proteomes" id="UP001148125"/>
    </source>
</evidence>
<reference evidence="3" key="1">
    <citation type="submission" date="2024-05" db="EMBL/GenBank/DDBJ databases">
        <title>Alkalihalobacillus sp. strain MEB203 novel alkaliphilic bacterium from Lonar Lake, India.</title>
        <authorList>
            <person name="Joshi A."/>
            <person name="Thite S."/>
            <person name="Mengade P."/>
        </authorList>
    </citation>
    <scope>NUCLEOTIDE SEQUENCE</scope>
    <source>
        <strain evidence="3">MEB 203</strain>
    </source>
</reference>
<gene>
    <name evidence="3" type="ORF">N7Z68_02845</name>
</gene>
<sequence length="265" mass="30393">MKHITFNPYRTIGIKNTTYLKSDSMFKHIDQIKESDWVLFPEYWQVNSLVYGLNKKIFPSVNSYHLGHDKIEMTRALLSICPQNVPYTLILPNNESGFETALNEMPFPFIAKEVRNSMGKGVYLINDVSEFREYASISNVLYVQEQLPIDRDMRIVYVGDDVIAAYWRVGNGESHLNNVSQGGEIVLELIPREAIDLVKHVAQTLGINHAGFDVAMVGDQFYIFEFNILFGNVGFQKLDISVEDKIVEYMQKEDSKLNIDTMFVS</sequence>
<dbReference type="Proteomes" id="UP001148125">
    <property type="component" value="Unassembled WGS sequence"/>
</dbReference>
<keyword evidence="4" id="KW-1185">Reference proteome</keyword>
<feature type="domain" description="ATP-grasp" evidence="2">
    <location>
        <begin position="75"/>
        <end position="255"/>
    </location>
</feature>
<dbReference type="EMBL" id="JAOTPO010000002">
    <property type="protein sequence ID" value="MDE5412307.1"/>
    <property type="molecule type" value="Genomic_DNA"/>
</dbReference>
<dbReference type="InterPro" id="IPR011761">
    <property type="entry name" value="ATP-grasp"/>
</dbReference>
<dbReference type="InterPro" id="IPR013651">
    <property type="entry name" value="ATP-grasp_RimK-type"/>
</dbReference>
<evidence type="ECO:0000313" key="3">
    <source>
        <dbReference type="EMBL" id="MDE5412307.1"/>
    </source>
</evidence>
<comment type="caution">
    <text evidence="3">The sequence shown here is derived from an EMBL/GenBank/DDBJ whole genome shotgun (WGS) entry which is preliminary data.</text>
</comment>
<keyword evidence="1" id="KW-0067">ATP-binding</keyword>
<name>A0ABT5VAD7_9BACI</name>
<evidence type="ECO:0000259" key="2">
    <source>
        <dbReference type="PROSITE" id="PS50975"/>
    </source>
</evidence>
<organism evidence="3 4">
    <name type="scientific">Alkalihalobacterium chitinilyticum</name>
    <dbReference type="NCBI Taxonomy" id="2980103"/>
    <lineage>
        <taxon>Bacteria</taxon>
        <taxon>Bacillati</taxon>
        <taxon>Bacillota</taxon>
        <taxon>Bacilli</taxon>
        <taxon>Bacillales</taxon>
        <taxon>Bacillaceae</taxon>
        <taxon>Alkalihalobacterium</taxon>
    </lineage>
</organism>
<dbReference type="RefSeq" id="WP_275116943.1">
    <property type="nucleotide sequence ID" value="NZ_JAOTPO010000002.1"/>
</dbReference>